<sequence>MWTLEYSGDAERDFELIFDHLFDAYVEFGDSPDEAVERTAERIRKLRVEIDRLVDTPYIGTLRSDIHPGIRFLRRDKAAIWFLPVEHSRTIMVAAIFYGAQDHTRNMLARMLAG</sequence>
<dbReference type="Proteomes" id="UP000006575">
    <property type="component" value="Plasmid pRL10"/>
</dbReference>
<keyword evidence="1" id="KW-0614">Plasmid</keyword>
<dbReference type="Gene3D" id="3.30.2310.20">
    <property type="entry name" value="RelE-like"/>
    <property type="match status" value="1"/>
</dbReference>
<evidence type="ECO:0008006" key="3">
    <source>
        <dbReference type="Google" id="ProtNLM"/>
    </source>
</evidence>
<evidence type="ECO:0000313" key="1">
    <source>
        <dbReference type="EMBL" id="CAK10238.1"/>
    </source>
</evidence>
<dbReference type="EMBL" id="AM236084">
    <property type="protein sequence ID" value="CAK10238.1"/>
    <property type="molecule type" value="Genomic_DNA"/>
</dbReference>
<geneLocation type="plasmid" evidence="1 2">
    <name>pRL10</name>
</geneLocation>
<dbReference type="EnsemblBacteria" id="CAK10238">
    <property type="protein sequence ID" value="CAK10238"/>
    <property type="gene ID" value="pRL100013"/>
</dbReference>
<evidence type="ECO:0000313" key="2">
    <source>
        <dbReference type="Proteomes" id="UP000006575"/>
    </source>
</evidence>
<protein>
    <recommendedName>
        <fullName evidence="3">Type II toxin-antitoxin system RelE/ParE family toxin</fullName>
    </recommendedName>
</protein>
<proteinExistence type="predicted"/>
<keyword evidence="2" id="KW-1185">Reference proteome</keyword>
<dbReference type="KEGG" id="rle:pRL100013"/>
<name>Q1M8B3_RHIJ3</name>
<accession>Q1M8B3</accession>
<gene>
    <name evidence="1" type="ordered locus">pRL100013</name>
</gene>
<dbReference type="HOGENOM" id="CLU_147162_10_0_5"/>
<organism evidence="1 2">
    <name type="scientific">Rhizobium johnstonii (strain DSM 114642 / LMG 32736 / 3841)</name>
    <name type="common">Rhizobium leguminosarum bv. viciae</name>
    <dbReference type="NCBI Taxonomy" id="216596"/>
    <lineage>
        <taxon>Bacteria</taxon>
        <taxon>Pseudomonadati</taxon>
        <taxon>Pseudomonadota</taxon>
        <taxon>Alphaproteobacteria</taxon>
        <taxon>Hyphomicrobiales</taxon>
        <taxon>Rhizobiaceae</taxon>
        <taxon>Rhizobium/Agrobacterium group</taxon>
        <taxon>Rhizobium</taxon>
        <taxon>Rhizobium johnstonii</taxon>
    </lineage>
</organism>
<reference evidence="1 2" key="1">
    <citation type="journal article" date="2006" name="Genome Biol.">
        <title>The genome of Rhizobium leguminosarum has recognizable core and accessory components.</title>
        <authorList>
            <person name="Young J.W."/>
            <person name="Crossman L.C."/>
            <person name="Johnston A.W.B."/>
            <person name="Thomson N.R."/>
            <person name="Ghazoui Z.F."/>
            <person name="Hull K.H."/>
            <person name="Wexler M."/>
            <person name="Curson A.R.J."/>
            <person name="Todd J.D."/>
            <person name="Poole P.S."/>
            <person name="Mauchline T.H."/>
            <person name="East A.K."/>
            <person name="Quail M.A."/>
            <person name="Churcher C."/>
            <person name="Arrowsmith C."/>
            <person name="Cherevach A."/>
            <person name="Chillingworth T."/>
            <person name="Clarke K."/>
            <person name="Cronin A."/>
            <person name="Davis P."/>
            <person name="Fraser A."/>
            <person name="Hance Z."/>
            <person name="Hauser H."/>
            <person name="Jagels K."/>
            <person name="Moule S."/>
            <person name="Mungall K."/>
            <person name="Norbertczak H."/>
            <person name="Rabbinowitsch E."/>
            <person name="Sanders M."/>
            <person name="Simmonds M."/>
            <person name="Whitehead S."/>
            <person name="Parkhill J."/>
        </authorList>
    </citation>
    <scope>NUCLEOTIDE SEQUENCE [LARGE SCALE GENOMIC DNA]</scope>
    <source>
        <strain evidence="2">DSM 114642 / LMG 32736 / 3841</strain>
    </source>
</reference>
<dbReference type="AlphaFoldDB" id="Q1M8B3"/>
<dbReference type="InterPro" id="IPR035093">
    <property type="entry name" value="RelE/ParE_toxin_dom_sf"/>
</dbReference>